<evidence type="ECO:0000313" key="10">
    <source>
        <dbReference type="Proteomes" id="UP000199452"/>
    </source>
</evidence>
<dbReference type="Pfam" id="PF02659">
    <property type="entry name" value="Mntp"/>
    <property type="match status" value="1"/>
</dbReference>
<dbReference type="InterPro" id="IPR022929">
    <property type="entry name" value="Put_MntP"/>
</dbReference>
<comment type="function">
    <text evidence="8">Probably functions as a manganese efflux pump.</text>
</comment>
<evidence type="ECO:0000256" key="4">
    <source>
        <dbReference type="ARBA" id="ARBA00022989"/>
    </source>
</evidence>
<evidence type="ECO:0000256" key="5">
    <source>
        <dbReference type="ARBA" id="ARBA00023065"/>
    </source>
</evidence>
<dbReference type="EMBL" id="FMYP01000016">
    <property type="protein sequence ID" value="SDC07339.1"/>
    <property type="molecule type" value="Genomic_DNA"/>
</dbReference>
<sequence>MEFFTLLAIAIGLSFDTFAVSVSTGIVVCHIRFWQAVRVALILALFQGAMPVIGWLFGLQVAEMMSDYDHWLAFVMLTILGMKMIWESFQKEETNGKKCNPLKLSIVVGMAIATSIDALVVGVSFAFLQMNILWAALVIGAVTFMAAMLGMLFGKKIGNKLGKKMEIIGGVMLIAIGLKILLEHTGII</sequence>
<organism evidence="9 10">
    <name type="scientific">Williamwhitmania taraxaci</name>
    <dbReference type="NCBI Taxonomy" id="1640674"/>
    <lineage>
        <taxon>Bacteria</taxon>
        <taxon>Pseudomonadati</taxon>
        <taxon>Bacteroidota</taxon>
        <taxon>Bacteroidia</taxon>
        <taxon>Bacteroidales</taxon>
        <taxon>Williamwhitmaniaceae</taxon>
        <taxon>Williamwhitmania</taxon>
    </lineage>
</organism>
<dbReference type="OrthoDB" id="9811590at2"/>
<feature type="transmembrane region" description="Helical" evidence="8">
    <location>
        <begin position="36"/>
        <end position="58"/>
    </location>
</feature>
<dbReference type="PANTHER" id="PTHR35529">
    <property type="entry name" value="MANGANESE EFFLUX PUMP MNTP-RELATED"/>
    <property type="match status" value="1"/>
</dbReference>
<dbReference type="AlphaFoldDB" id="A0A1G6ILE6"/>
<keyword evidence="6 8" id="KW-0472">Membrane</keyword>
<comment type="similarity">
    <text evidence="8">Belongs to the MntP (TC 9.B.29) family.</text>
</comment>
<feature type="transmembrane region" description="Helical" evidence="8">
    <location>
        <begin position="165"/>
        <end position="182"/>
    </location>
</feature>
<keyword evidence="1 8" id="KW-0813">Transport</keyword>
<keyword evidence="5 8" id="KW-0406">Ion transport</keyword>
<feature type="transmembrane region" description="Helical" evidence="8">
    <location>
        <begin position="132"/>
        <end position="153"/>
    </location>
</feature>
<keyword evidence="10" id="KW-1185">Reference proteome</keyword>
<keyword evidence="2 8" id="KW-1003">Cell membrane</keyword>
<dbReference type="HAMAP" id="MF_01521">
    <property type="entry name" value="MntP_pump"/>
    <property type="match status" value="1"/>
</dbReference>
<dbReference type="Proteomes" id="UP000199452">
    <property type="component" value="Unassembled WGS sequence"/>
</dbReference>
<dbReference type="GO" id="GO:0005384">
    <property type="term" value="F:manganese ion transmembrane transporter activity"/>
    <property type="evidence" value="ECO:0007669"/>
    <property type="project" value="UniProtKB-UniRule"/>
</dbReference>
<reference evidence="9 10" key="1">
    <citation type="submission" date="2016-09" db="EMBL/GenBank/DDBJ databases">
        <authorList>
            <person name="Capua I."/>
            <person name="De Benedictis P."/>
            <person name="Joannis T."/>
            <person name="Lombin L.H."/>
            <person name="Cattoli G."/>
        </authorList>
    </citation>
    <scope>NUCLEOTIDE SEQUENCE [LARGE SCALE GENOMIC DNA]</scope>
    <source>
        <strain evidence="9 10">A7P-90m</strain>
    </source>
</reference>
<evidence type="ECO:0000256" key="3">
    <source>
        <dbReference type="ARBA" id="ARBA00022692"/>
    </source>
</evidence>
<accession>A0A1G6ILE6</accession>
<name>A0A1G6ILE6_9BACT</name>
<dbReference type="GO" id="GO:0005886">
    <property type="term" value="C:plasma membrane"/>
    <property type="evidence" value="ECO:0007669"/>
    <property type="project" value="UniProtKB-SubCell"/>
</dbReference>
<evidence type="ECO:0000256" key="2">
    <source>
        <dbReference type="ARBA" id="ARBA00022475"/>
    </source>
</evidence>
<evidence type="ECO:0000256" key="8">
    <source>
        <dbReference type="HAMAP-Rule" id="MF_01521"/>
    </source>
</evidence>
<dbReference type="STRING" id="1640674.SAMN05216323_101645"/>
<feature type="transmembrane region" description="Helical" evidence="8">
    <location>
        <begin position="106"/>
        <end position="126"/>
    </location>
</feature>
<proteinExistence type="inferred from homology"/>
<keyword evidence="7 8" id="KW-0464">Manganese</keyword>
<evidence type="ECO:0000313" key="9">
    <source>
        <dbReference type="EMBL" id="SDC07339.1"/>
    </source>
</evidence>
<feature type="transmembrane region" description="Helical" evidence="8">
    <location>
        <begin position="6"/>
        <end position="29"/>
    </location>
</feature>
<evidence type="ECO:0000256" key="6">
    <source>
        <dbReference type="ARBA" id="ARBA00023136"/>
    </source>
</evidence>
<comment type="subcellular location">
    <subcellularLocation>
        <location evidence="8">Cell membrane</location>
        <topology evidence="8">Multi-pass membrane protein</topology>
    </subcellularLocation>
</comment>
<feature type="transmembrane region" description="Helical" evidence="8">
    <location>
        <begin position="70"/>
        <end position="86"/>
    </location>
</feature>
<keyword evidence="3 8" id="KW-0812">Transmembrane</keyword>
<dbReference type="InterPro" id="IPR003810">
    <property type="entry name" value="Mntp/YtaF"/>
</dbReference>
<evidence type="ECO:0000256" key="7">
    <source>
        <dbReference type="ARBA" id="ARBA00023211"/>
    </source>
</evidence>
<keyword evidence="4 8" id="KW-1133">Transmembrane helix</keyword>
<gene>
    <name evidence="8" type="primary">mntP</name>
    <name evidence="9" type="ORF">SAMN05216323_101645</name>
</gene>
<dbReference type="PANTHER" id="PTHR35529:SF1">
    <property type="entry name" value="MANGANESE EFFLUX PUMP MNTP-RELATED"/>
    <property type="match status" value="1"/>
</dbReference>
<evidence type="ECO:0000256" key="1">
    <source>
        <dbReference type="ARBA" id="ARBA00022448"/>
    </source>
</evidence>
<dbReference type="RefSeq" id="WP_092436998.1">
    <property type="nucleotide sequence ID" value="NZ_FMYP01000016.1"/>
</dbReference>
<protein>
    <recommendedName>
        <fullName evidence="8">Putative manganese efflux pump MntP</fullName>
    </recommendedName>
</protein>